<feature type="binding site" evidence="3">
    <location>
        <position position="79"/>
    </location>
    <ligand>
        <name>Zn(2+)</name>
        <dbReference type="ChEBI" id="CHEBI:29105"/>
        <label>1</label>
    </ligand>
</feature>
<evidence type="ECO:0000256" key="2">
    <source>
        <dbReference type="ARBA" id="ARBA00022801"/>
    </source>
</evidence>
<evidence type="ECO:0000256" key="3">
    <source>
        <dbReference type="PIRSR" id="PIRSR001235-1"/>
    </source>
</evidence>
<accession>A0A1X1EL37</accession>
<dbReference type="SUPFAM" id="SSF55031">
    <property type="entry name" value="Bacterial exopeptidase dimerisation domain"/>
    <property type="match status" value="1"/>
</dbReference>
<feature type="binding site" evidence="4">
    <location>
        <position position="211"/>
    </location>
    <ligand>
        <name>allantoate</name>
        <dbReference type="ChEBI" id="CHEBI:17536"/>
    </ligand>
</feature>
<comment type="cofactor">
    <cofactor evidence="3">
        <name>Zn(2+)</name>
        <dbReference type="ChEBI" id="CHEBI:29105"/>
    </cofactor>
    <text evidence="3">Binds 2 Zn(2+) ions per subunit.</text>
</comment>
<dbReference type="Pfam" id="PF07687">
    <property type="entry name" value="M20_dimer"/>
    <property type="match status" value="1"/>
</dbReference>
<dbReference type="CDD" id="cd03884">
    <property type="entry name" value="M20_bAS"/>
    <property type="match status" value="1"/>
</dbReference>
<feature type="binding site" evidence="3">
    <location>
        <position position="125"/>
    </location>
    <ligand>
        <name>Zn(2+)</name>
        <dbReference type="ChEBI" id="CHEBI:29105"/>
        <label>2</label>
    </ligand>
</feature>
<evidence type="ECO:0000259" key="5">
    <source>
        <dbReference type="Pfam" id="PF07687"/>
    </source>
</evidence>
<dbReference type="InterPro" id="IPR002933">
    <property type="entry name" value="Peptidase_M20"/>
</dbReference>
<feature type="binding site" evidence="3">
    <location>
        <position position="90"/>
    </location>
    <ligand>
        <name>Zn(2+)</name>
        <dbReference type="ChEBI" id="CHEBI:29105"/>
        <label>1</label>
    </ligand>
</feature>
<gene>
    <name evidence="6" type="ORF">HA50_23580</name>
</gene>
<keyword evidence="3" id="KW-0479">Metal-binding</keyword>
<feature type="binding site" evidence="3">
    <location>
        <position position="186"/>
    </location>
    <ligand>
        <name>Zn(2+)</name>
        <dbReference type="ChEBI" id="CHEBI:29105"/>
        <label>1</label>
    </ligand>
</feature>
<dbReference type="Proteomes" id="UP000193749">
    <property type="component" value="Unassembled WGS sequence"/>
</dbReference>
<comment type="caution">
    <text evidence="6">The sequence shown here is derived from an EMBL/GenBank/DDBJ whole genome shotgun (WGS) entry which is preliminary data.</text>
</comment>
<dbReference type="PANTHER" id="PTHR32494:SF5">
    <property type="entry name" value="ALLANTOATE AMIDOHYDROLASE"/>
    <property type="match status" value="1"/>
</dbReference>
<organism evidence="6 7">
    <name type="scientific">Pantoea cypripedii</name>
    <name type="common">Pectobacterium cypripedii</name>
    <name type="synonym">Erwinia cypripedii</name>
    <dbReference type="NCBI Taxonomy" id="55209"/>
    <lineage>
        <taxon>Bacteria</taxon>
        <taxon>Pseudomonadati</taxon>
        <taxon>Pseudomonadota</taxon>
        <taxon>Gammaproteobacteria</taxon>
        <taxon>Enterobacterales</taxon>
        <taxon>Erwiniaceae</taxon>
        <taxon>Pantoea</taxon>
    </lineage>
</organism>
<dbReference type="InterPro" id="IPR011650">
    <property type="entry name" value="Peptidase_M20_dimer"/>
</dbReference>
<evidence type="ECO:0000313" key="6">
    <source>
        <dbReference type="EMBL" id="ORM89596.1"/>
    </source>
</evidence>
<feature type="binding site" evidence="3">
    <location>
        <position position="383"/>
    </location>
    <ligand>
        <name>Zn(2+)</name>
        <dbReference type="ChEBI" id="CHEBI:29105"/>
        <label>2</label>
    </ligand>
</feature>
<keyword evidence="7" id="KW-1185">Reference proteome</keyword>
<evidence type="ECO:0000256" key="4">
    <source>
        <dbReference type="PIRSR" id="PIRSR001235-2"/>
    </source>
</evidence>
<dbReference type="GO" id="GO:0046872">
    <property type="term" value="F:metal ion binding"/>
    <property type="evidence" value="ECO:0007669"/>
    <property type="project" value="UniProtKB-KW"/>
</dbReference>
<keyword evidence="3" id="KW-0862">Zinc</keyword>
<dbReference type="GO" id="GO:0016813">
    <property type="term" value="F:hydrolase activity, acting on carbon-nitrogen (but not peptide) bonds, in linear amidines"/>
    <property type="evidence" value="ECO:0007669"/>
    <property type="project" value="InterPro"/>
</dbReference>
<dbReference type="AlphaFoldDB" id="A0A1X1EL37"/>
<dbReference type="SUPFAM" id="SSF53187">
    <property type="entry name" value="Zn-dependent exopeptidases"/>
    <property type="match status" value="1"/>
</dbReference>
<reference evidence="6 7" key="1">
    <citation type="journal article" date="2017" name="Antonie Van Leeuwenhoek">
        <title>Phylogenomic resolution of the bacterial genus Pantoea and its relationship with Erwinia and Tatumella.</title>
        <authorList>
            <person name="Palmer M."/>
            <person name="Steenkamp E.T."/>
            <person name="Coetzee M.P."/>
            <person name="Chan W.Y."/>
            <person name="van Zyl E."/>
            <person name="De Maayer P."/>
            <person name="Coutinho T.A."/>
            <person name="Blom J."/>
            <person name="Smits T.H."/>
            <person name="Duffy B."/>
            <person name="Venter S.N."/>
        </authorList>
    </citation>
    <scope>NUCLEOTIDE SEQUENCE [LARGE SCALE GENOMIC DNA]</scope>
    <source>
        <strain evidence="6 7">LMG 2657</strain>
    </source>
</reference>
<dbReference type="Gene3D" id="3.40.630.10">
    <property type="entry name" value="Zn peptidases"/>
    <property type="match status" value="1"/>
</dbReference>
<feature type="binding site" evidence="3">
    <location>
        <position position="90"/>
    </location>
    <ligand>
        <name>Zn(2+)</name>
        <dbReference type="ChEBI" id="CHEBI:29105"/>
        <label>2</label>
    </ligand>
</feature>
<dbReference type="NCBIfam" id="TIGR01879">
    <property type="entry name" value="hydantase"/>
    <property type="match status" value="1"/>
</dbReference>
<evidence type="ECO:0000256" key="1">
    <source>
        <dbReference type="ARBA" id="ARBA00006153"/>
    </source>
</evidence>
<dbReference type="OrthoDB" id="9808195at2"/>
<dbReference type="NCBIfam" id="NF006771">
    <property type="entry name" value="PRK09290.1-5"/>
    <property type="match status" value="1"/>
</dbReference>
<sequence length="413" mass="44558">MLINDNRMWQWLQTLSQYTDPAQPYTRRSFSDRFLQGRGWLTQLMQELGLATRIDSAGNLIGTLQGTDPEAGIVVIGSHSDTVPGGGRFDGIAGVIAGLECVAAMSHAGYRPRHTLEIIDFLAEEPSEWGVSCVGSRGISGFLDEKLLATPHPVSGETLREAVRRMGGNPDQLSVRNDITASFELHIEQGQILEHHEEDIGIVSGIVGILRLTLTLSGQAAHAGTTPMAMRQDALVAAANVIQRADSHARAVLKTTDHHLTVTCGQIFASPNASNVVPGEVRLVFDIRSDNHALMEAFAASLRAIAVQAAQECSVSLHDFEVLTDTHPTLCHPQLMALIEQSCQQRGWLSRVMPSGAGHDSAFIATLAPAAMLFVPSLLGKSHCPEEWTSQEQLARGISVLLDSLIAFDLRGS</sequence>
<dbReference type="Gene3D" id="3.30.70.360">
    <property type="match status" value="1"/>
</dbReference>
<dbReference type="RefSeq" id="WP_084879314.1">
    <property type="nucleotide sequence ID" value="NZ_JAGGMY010000005.1"/>
</dbReference>
<dbReference type="InterPro" id="IPR010158">
    <property type="entry name" value="Amidase_Cbmase"/>
</dbReference>
<dbReference type="PIRSF" id="PIRSF001235">
    <property type="entry name" value="Amidase_carbamoylase"/>
    <property type="match status" value="1"/>
</dbReference>
<feature type="binding site" evidence="4">
    <location>
        <position position="275"/>
    </location>
    <ligand>
        <name>allantoate</name>
        <dbReference type="ChEBI" id="CHEBI:17536"/>
    </ligand>
</feature>
<dbReference type="PANTHER" id="PTHR32494">
    <property type="entry name" value="ALLANTOATE DEIMINASE-RELATED"/>
    <property type="match status" value="1"/>
</dbReference>
<feature type="binding site" evidence="4">
    <location>
        <position position="288"/>
    </location>
    <ligand>
        <name>allantoate</name>
        <dbReference type="ChEBI" id="CHEBI:17536"/>
    </ligand>
</feature>
<dbReference type="InterPro" id="IPR036264">
    <property type="entry name" value="Bact_exopeptidase_dim_dom"/>
</dbReference>
<keyword evidence="2" id="KW-0378">Hydrolase</keyword>
<name>A0A1X1EL37_PANCY</name>
<protein>
    <recommendedName>
        <fullName evidence="5">Peptidase M20 dimerisation domain-containing protein</fullName>
    </recommendedName>
</protein>
<dbReference type="EMBL" id="MLJI01000002">
    <property type="protein sequence ID" value="ORM89596.1"/>
    <property type="molecule type" value="Genomic_DNA"/>
</dbReference>
<comment type="similarity">
    <text evidence="1">Belongs to the peptidase M20 family.</text>
</comment>
<dbReference type="Pfam" id="PF01546">
    <property type="entry name" value="Peptidase_M20"/>
    <property type="match status" value="1"/>
</dbReference>
<dbReference type="STRING" id="55209.HA50_23580"/>
<feature type="domain" description="Peptidase M20 dimerisation" evidence="5">
    <location>
        <begin position="207"/>
        <end position="308"/>
    </location>
</feature>
<evidence type="ECO:0000313" key="7">
    <source>
        <dbReference type="Proteomes" id="UP000193749"/>
    </source>
</evidence>
<proteinExistence type="inferred from homology"/>